<dbReference type="Proteomes" id="UP000077066">
    <property type="component" value="Unassembled WGS sequence"/>
</dbReference>
<feature type="domain" description="Radical SAM core" evidence="4">
    <location>
        <begin position="28"/>
        <end position="218"/>
    </location>
</feature>
<comment type="caution">
    <text evidence="5">The sequence shown here is derived from an EMBL/GenBank/DDBJ whole genome shotgun (WGS) entry which is preliminary data.</text>
</comment>
<dbReference type="AlphaFoldDB" id="A0A166F691"/>
<dbReference type="GO" id="GO:0046872">
    <property type="term" value="F:metal ion binding"/>
    <property type="evidence" value="ECO:0007669"/>
    <property type="project" value="UniProtKB-KW"/>
</dbReference>
<name>A0A166F691_9EURY</name>
<evidence type="ECO:0000256" key="3">
    <source>
        <dbReference type="ARBA" id="ARBA00023014"/>
    </source>
</evidence>
<keyword evidence="1" id="KW-0479">Metal-binding</keyword>
<proteinExistence type="predicted"/>
<organism evidence="5 6">
    <name type="scientific">Methanobrevibacter filiformis</name>
    <dbReference type="NCBI Taxonomy" id="55758"/>
    <lineage>
        <taxon>Archaea</taxon>
        <taxon>Methanobacteriati</taxon>
        <taxon>Methanobacteriota</taxon>
        <taxon>Methanomada group</taxon>
        <taxon>Methanobacteria</taxon>
        <taxon>Methanobacteriales</taxon>
        <taxon>Methanobacteriaceae</taxon>
        <taxon>Methanobrevibacter</taxon>
    </lineage>
</organism>
<dbReference type="Pfam" id="PF04055">
    <property type="entry name" value="Radical_SAM"/>
    <property type="match status" value="1"/>
</dbReference>
<keyword evidence="3" id="KW-0411">Iron-sulfur</keyword>
<dbReference type="GO" id="GO:0051536">
    <property type="term" value="F:iron-sulfur cluster binding"/>
    <property type="evidence" value="ECO:0007669"/>
    <property type="project" value="UniProtKB-KW"/>
</dbReference>
<sequence>MNNLNYKEINCKVPLNKINRMPYKWDLNIYRGCQHKCIYCFAIYSHKYMNTEKSLMTFTNSINNGANSNSVNNSFNSNSLSVNTNNNHSFNCHDDFYNDIYVKRNIVEALEKQFRKSSWKREVVNVGGVTDSYQPTEKKLEIMPKILEVFIKYRNPIIISTKSDLILRDIELIDKLSKLTYVNIAGSITTFNEDIRKKIEPNTCSSMKRLNMLSRVKEETNA</sequence>
<evidence type="ECO:0000313" key="6">
    <source>
        <dbReference type="Proteomes" id="UP000077066"/>
    </source>
</evidence>
<dbReference type="Gene3D" id="3.80.30.30">
    <property type="match status" value="1"/>
</dbReference>
<dbReference type="InterPro" id="IPR007197">
    <property type="entry name" value="rSAM"/>
</dbReference>
<dbReference type="SFLD" id="SFLDS00029">
    <property type="entry name" value="Radical_SAM"/>
    <property type="match status" value="1"/>
</dbReference>
<dbReference type="PATRIC" id="fig|55758.3.peg.220"/>
<dbReference type="GO" id="GO:0003824">
    <property type="term" value="F:catalytic activity"/>
    <property type="evidence" value="ECO:0007669"/>
    <property type="project" value="InterPro"/>
</dbReference>
<evidence type="ECO:0000259" key="4">
    <source>
        <dbReference type="Pfam" id="PF04055"/>
    </source>
</evidence>
<evidence type="ECO:0000313" key="5">
    <source>
        <dbReference type="EMBL" id="KZX17356.1"/>
    </source>
</evidence>
<keyword evidence="6" id="KW-1185">Reference proteome</keyword>
<dbReference type="RefSeq" id="WP_066970600.1">
    <property type="nucleotide sequence ID" value="NZ_LWMT01000025.1"/>
</dbReference>
<evidence type="ECO:0000256" key="2">
    <source>
        <dbReference type="ARBA" id="ARBA00023004"/>
    </source>
</evidence>
<keyword evidence="2" id="KW-0408">Iron</keyword>
<accession>A0A166F691</accession>
<evidence type="ECO:0000256" key="1">
    <source>
        <dbReference type="ARBA" id="ARBA00022723"/>
    </source>
</evidence>
<reference evidence="5 6" key="1">
    <citation type="submission" date="2016-04" db="EMBL/GenBank/DDBJ databases">
        <title>Genome sequence of Methanobrevibacter filiformis DSM 11501.</title>
        <authorList>
            <person name="Poehlein A."/>
            <person name="Seedorf H."/>
            <person name="Daniel R."/>
        </authorList>
    </citation>
    <scope>NUCLEOTIDE SEQUENCE [LARGE SCALE GENOMIC DNA]</scope>
    <source>
        <strain evidence="5 6">DSM 11501</strain>
    </source>
</reference>
<dbReference type="PANTHER" id="PTHR43432:SF5">
    <property type="entry name" value="ELP3_MIAA_NIFB-LIKE RADICAL SAM CORE DOMAIN-CONTAINING PROTEIN"/>
    <property type="match status" value="1"/>
</dbReference>
<gene>
    <name evidence="5" type="ORF">MBFIL_01980</name>
</gene>
<dbReference type="InterPro" id="IPR040086">
    <property type="entry name" value="MJ0683-like"/>
</dbReference>
<dbReference type="SFLD" id="SFLDG01084">
    <property type="entry name" value="Uncharacterised_Radical_SAM_Su"/>
    <property type="match status" value="1"/>
</dbReference>
<protein>
    <submittedName>
        <fullName evidence="5">Radical SAM superfamily protein</fullName>
    </submittedName>
</protein>
<dbReference type="EMBL" id="LWMT01000025">
    <property type="protein sequence ID" value="KZX17356.1"/>
    <property type="molecule type" value="Genomic_DNA"/>
</dbReference>
<dbReference type="PANTHER" id="PTHR43432">
    <property type="entry name" value="SLR0285 PROTEIN"/>
    <property type="match status" value="1"/>
</dbReference>